<dbReference type="RefSeq" id="WP_007908145.1">
    <property type="nucleotide sequence ID" value="NZ_ADVG01000001.1"/>
</dbReference>
<feature type="domain" description="DUF6036" evidence="1">
    <location>
        <begin position="10"/>
        <end position="91"/>
    </location>
</feature>
<dbReference type="Pfam" id="PF19502">
    <property type="entry name" value="DUF6036"/>
    <property type="match status" value="1"/>
</dbReference>
<evidence type="ECO:0000259" key="1">
    <source>
        <dbReference type="Pfam" id="PF19502"/>
    </source>
</evidence>
<dbReference type="InterPro" id="IPR045792">
    <property type="entry name" value="DUF6036"/>
</dbReference>
<organism evidence="2 3">
    <name type="scientific">Ktedonobacter racemifer DSM 44963</name>
    <dbReference type="NCBI Taxonomy" id="485913"/>
    <lineage>
        <taxon>Bacteria</taxon>
        <taxon>Bacillati</taxon>
        <taxon>Chloroflexota</taxon>
        <taxon>Ktedonobacteria</taxon>
        <taxon>Ktedonobacterales</taxon>
        <taxon>Ktedonobacteraceae</taxon>
        <taxon>Ktedonobacter</taxon>
    </lineage>
</organism>
<dbReference type="InParanoid" id="D6TFY5"/>
<gene>
    <name evidence="2" type="ORF">Krac_12245</name>
</gene>
<dbReference type="AlphaFoldDB" id="D6TFY5"/>
<dbReference type="SUPFAM" id="SSF81301">
    <property type="entry name" value="Nucleotidyltransferase"/>
    <property type="match status" value="1"/>
</dbReference>
<dbReference type="EMBL" id="ADVG01000001">
    <property type="protein sequence ID" value="EFH90618.1"/>
    <property type="molecule type" value="Genomic_DNA"/>
</dbReference>
<evidence type="ECO:0000313" key="3">
    <source>
        <dbReference type="Proteomes" id="UP000004508"/>
    </source>
</evidence>
<proteinExistence type="predicted"/>
<dbReference type="InterPro" id="IPR043519">
    <property type="entry name" value="NT_sf"/>
</dbReference>
<keyword evidence="3" id="KW-1185">Reference proteome</keyword>
<comment type="caution">
    <text evidence="2">The sequence shown here is derived from an EMBL/GenBank/DDBJ whole genome shotgun (WGS) entry which is preliminary data.</text>
</comment>
<name>D6TFY5_KTERA</name>
<protein>
    <recommendedName>
        <fullName evidence="1">DUF6036 domain-containing protein</fullName>
    </recommendedName>
</protein>
<sequence length="183" mass="21282">MRAKEIEKYLSQLGQELTRQGIQHPIHVLLIGGAYMMLLAKAPRTTNDIDIFWLEEGEAFQQALYTLRDSVQTIAQRHALPPNWFNYLTQMLLYDQVIIPKGKLWKRYGPLSIYIPPKEYILALKILAGREKDIDDCAILLPQTKIKTRQQAQQLLDQYILPQAQQENAEQIEYALDELFGRQ</sequence>
<evidence type="ECO:0000313" key="2">
    <source>
        <dbReference type="EMBL" id="EFH90618.1"/>
    </source>
</evidence>
<dbReference type="Proteomes" id="UP000004508">
    <property type="component" value="Unassembled WGS sequence"/>
</dbReference>
<dbReference type="STRING" id="485913.Krac_12245"/>
<reference evidence="2 3" key="1">
    <citation type="journal article" date="2011" name="Stand. Genomic Sci.">
        <title>Non-contiguous finished genome sequence and contextual data of the filamentous soil bacterium Ktedonobacter racemifer type strain (SOSP1-21).</title>
        <authorList>
            <person name="Chang Y.J."/>
            <person name="Land M."/>
            <person name="Hauser L."/>
            <person name="Chertkov O."/>
            <person name="Del Rio T.G."/>
            <person name="Nolan M."/>
            <person name="Copeland A."/>
            <person name="Tice H."/>
            <person name="Cheng J.F."/>
            <person name="Lucas S."/>
            <person name="Han C."/>
            <person name="Goodwin L."/>
            <person name="Pitluck S."/>
            <person name="Ivanova N."/>
            <person name="Ovchinikova G."/>
            <person name="Pati A."/>
            <person name="Chen A."/>
            <person name="Palaniappan K."/>
            <person name="Mavromatis K."/>
            <person name="Liolios K."/>
            <person name="Brettin T."/>
            <person name="Fiebig A."/>
            <person name="Rohde M."/>
            <person name="Abt B."/>
            <person name="Goker M."/>
            <person name="Detter J.C."/>
            <person name="Woyke T."/>
            <person name="Bristow J."/>
            <person name="Eisen J.A."/>
            <person name="Markowitz V."/>
            <person name="Hugenholtz P."/>
            <person name="Kyrpides N.C."/>
            <person name="Klenk H.P."/>
            <person name="Lapidus A."/>
        </authorList>
    </citation>
    <scope>NUCLEOTIDE SEQUENCE [LARGE SCALE GENOMIC DNA]</scope>
    <source>
        <strain evidence="3">DSM 44963</strain>
    </source>
</reference>
<accession>D6TFY5</accession>